<feature type="transmembrane region" description="Helical" evidence="1">
    <location>
        <begin position="206"/>
        <end position="226"/>
    </location>
</feature>
<dbReference type="InterPro" id="IPR036259">
    <property type="entry name" value="MFS_trans_sf"/>
</dbReference>
<protein>
    <submittedName>
        <fullName evidence="2">MFS transporter permease</fullName>
    </submittedName>
</protein>
<feature type="transmembrane region" description="Helical" evidence="1">
    <location>
        <begin position="388"/>
        <end position="409"/>
    </location>
</feature>
<evidence type="ECO:0000256" key="1">
    <source>
        <dbReference type="SAM" id="Phobius"/>
    </source>
</evidence>
<dbReference type="SUPFAM" id="SSF103473">
    <property type="entry name" value="MFS general substrate transporter"/>
    <property type="match status" value="1"/>
</dbReference>
<dbReference type="PANTHER" id="PTHR23526:SF2">
    <property type="entry name" value="MAJOR FACILITATOR SUPERFAMILY (MFS) PROFILE DOMAIN-CONTAINING PROTEIN"/>
    <property type="match status" value="1"/>
</dbReference>
<dbReference type="InterPro" id="IPR052528">
    <property type="entry name" value="Sugar_transport-like"/>
</dbReference>
<keyword evidence="1" id="KW-0472">Membrane</keyword>
<feature type="transmembrane region" description="Helical" evidence="1">
    <location>
        <begin position="172"/>
        <end position="194"/>
    </location>
</feature>
<feature type="transmembrane region" description="Helical" evidence="1">
    <location>
        <begin position="133"/>
        <end position="151"/>
    </location>
</feature>
<dbReference type="OrthoDB" id="1117124at2"/>
<reference evidence="2 3" key="1">
    <citation type="submission" date="2019-04" db="EMBL/GenBank/DDBJ databases">
        <title>Taxonomy of novel Haliea sp. from mangrove soil of West Coast of India.</title>
        <authorList>
            <person name="Verma A."/>
            <person name="Kumar P."/>
            <person name="Krishnamurthi S."/>
        </authorList>
    </citation>
    <scope>NUCLEOTIDE SEQUENCE [LARGE SCALE GENOMIC DNA]</scope>
    <source>
        <strain evidence="2 3">SAOS-164</strain>
    </source>
</reference>
<keyword evidence="1" id="KW-0812">Transmembrane</keyword>
<dbReference type="Gene3D" id="1.20.1250.20">
    <property type="entry name" value="MFS general substrate transporter like domains"/>
    <property type="match status" value="1"/>
</dbReference>
<dbReference type="AlphaFoldDB" id="A0A4Z0M0X0"/>
<feature type="transmembrane region" description="Helical" evidence="1">
    <location>
        <begin position="106"/>
        <end position="127"/>
    </location>
</feature>
<dbReference type="Proteomes" id="UP000298050">
    <property type="component" value="Unassembled WGS sequence"/>
</dbReference>
<name>A0A4Z0M0X0_9GAMM</name>
<keyword evidence="3" id="KW-1185">Reference proteome</keyword>
<feature type="transmembrane region" description="Helical" evidence="1">
    <location>
        <begin position="61"/>
        <end position="82"/>
    </location>
</feature>
<gene>
    <name evidence="2" type="ORF">E4634_12085</name>
</gene>
<dbReference type="PANTHER" id="PTHR23526">
    <property type="entry name" value="INTEGRAL MEMBRANE TRANSPORT PROTEIN-RELATED"/>
    <property type="match status" value="1"/>
</dbReference>
<feature type="transmembrane region" description="Helical" evidence="1">
    <location>
        <begin position="293"/>
        <end position="311"/>
    </location>
</feature>
<feature type="transmembrane region" description="Helical" evidence="1">
    <location>
        <begin position="262"/>
        <end position="281"/>
    </location>
</feature>
<evidence type="ECO:0000313" key="2">
    <source>
        <dbReference type="EMBL" id="TGD73018.1"/>
    </source>
</evidence>
<feature type="transmembrane region" description="Helical" evidence="1">
    <location>
        <begin position="347"/>
        <end position="368"/>
    </location>
</feature>
<feature type="transmembrane region" description="Helical" evidence="1">
    <location>
        <begin position="415"/>
        <end position="435"/>
    </location>
</feature>
<evidence type="ECO:0000313" key="3">
    <source>
        <dbReference type="Proteomes" id="UP000298050"/>
    </source>
</evidence>
<sequence>MKLSREIIDNTYTLLAEDEDARVCKGIPESACSEQPRAFVAQLAAQTLTKFGDALVSSRLVLAWMLTSIGSPAALIALLVPLRESLALLPQLFVAQFIREHAVRKWFWVGGSIGQALALLGMIVALLSLPGPTASVVIVALLAVFSLARGVSSVAAKDVLGKTVSKSRRGRLTGLAASAAGLATLATAAVLWLLPGAGSGDGHVGMFAAILGLAATLWLLAAWVYAGVPEVPGATEGGGNAFTEALRSLSLFWTDVQLRGFIVARMLLVASAFAIPYIVVLVQRAGNGGVGDLALMLFAEGAAGLLSGPFWGRWSDRAAQHVMAAAAAITALIIIATLALDGLAPDWLALPLTGPLLLFVAAVAHHGARVGRKTYLVDMADGDNRAEYTAVSNSIMGIFLLAGGALGLLDAAFGTASVLVLLLAVAVGAVLRALALPRVD</sequence>
<proteinExistence type="predicted"/>
<accession>A0A4Z0M0X0</accession>
<keyword evidence="1" id="KW-1133">Transmembrane helix</keyword>
<comment type="caution">
    <text evidence="2">The sequence shown here is derived from an EMBL/GenBank/DDBJ whole genome shotgun (WGS) entry which is preliminary data.</text>
</comment>
<organism evidence="2 3">
    <name type="scientific">Mangrovimicrobium sediminis</name>
    <dbReference type="NCBI Taxonomy" id="2562682"/>
    <lineage>
        <taxon>Bacteria</taxon>
        <taxon>Pseudomonadati</taxon>
        <taxon>Pseudomonadota</taxon>
        <taxon>Gammaproteobacteria</taxon>
        <taxon>Cellvibrionales</taxon>
        <taxon>Halieaceae</taxon>
        <taxon>Mangrovimicrobium</taxon>
    </lineage>
</organism>
<dbReference type="RefSeq" id="WP_135444229.1">
    <property type="nucleotide sequence ID" value="NZ_SRLE01000008.1"/>
</dbReference>
<feature type="transmembrane region" description="Helical" evidence="1">
    <location>
        <begin position="323"/>
        <end position="341"/>
    </location>
</feature>
<dbReference type="EMBL" id="SRLE01000008">
    <property type="protein sequence ID" value="TGD73018.1"/>
    <property type="molecule type" value="Genomic_DNA"/>
</dbReference>